<dbReference type="InterPro" id="IPR011330">
    <property type="entry name" value="Glyco_hydro/deAcase_b/a-brl"/>
</dbReference>
<evidence type="ECO:0000313" key="2">
    <source>
        <dbReference type="Proteomes" id="UP000245523"/>
    </source>
</evidence>
<dbReference type="Pfam" id="PF10096">
    <property type="entry name" value="DUF2334"/>
    <property type="match status" value="1"/>
</dbReference>
<proteinExistence type="predicted"/>
<dbReference type="InterPro" id="IPR018763">
    <property type="entry name" value="DUF2334"/>
</dbReference>
<evidence type="ECO:0000313" key="1">
    <source>
        <dbReference type="EMBL" id="PWL01899.1"/>
    </source>
</evidence>
<organism evidence="1 2">
    <name type="scientific">Hallerella porci</name>
    <dbReference type="NCBI Taxonomy" id="1945871"/>
    <lineage>
        <taxon>Bacteria</taxon>
        <taxon>Pseudomonadati</taxon>
        <taxon>Fibrobacterota</taxon>
        <taxon>Fibrobacteria</taxon>
        <taxon>Fibrobacterales</taxon>
        <taxon>Fibrobacteraceae</taxon>
        <taxon>Hallerella</taxon>
    </lineage>
</organism>
<reference evidence="1 2" key="1">
    <citation type="submission" date="2018-05" db="EMBL/GenBank/DDBJ databases">
        <title>Animal gut microbial communities from fecal samples from Wisconsin, USA.</title>
        <authorList>
            <person name="Neumann A."/>
        </authorList>
    </citation>
    <scope>NUCLEOTIDE SEQUENCE [LARGE SCALE GENOMIC DNA]</scope>
    <source>
        <strain evidence="1 2">UWS4</strain>
    </source>
</reference>
<sequence>MNKQAILCFHDFSVENFRVAKEQICRMMEAAGAPISVAVIPSIAGASAADVQEFIAALDALKNAGHELLLHGMFHRASQNLLRNFFGKVACALTGNEAEFAGLLKEDSQKLFLQATQTWENLKQSSPQVFVPPTWYGNAFLKQQVLQTCAVYDGRSAIFWKDKKIFSPAISFAGLPKWSMKFLCLFAKILFQFSPGIPRLVFHPIDFQILGEEKIAGLIRKMVAIRQLKQYDNLRK</sequence>
<comment type="caution">
    <text evidence="1">The sequence shown here is derived from an EMBL/GenBank/DDBJ whole genome shotgun (WGS) entry which is preliminary data.</text>
</comment>
<keyword evidence="2" id="KW-1185">Reference proteome</keyword>
<gene>
    <name evidence="1" type="ORF">B0H50_11066</name>
</gene>
<protein>
    <submittedName>
        <fullName evidence="1">Uncharacterized protein DUF2334</fullName>
    </submittedName>
</protein>
<dbReference type="SUPFAM" id="SSF88713">
    <property type="entry name" value="Glycoside hydrolase/deacetylase"/>
    <property type="match status" value="1"/>
</dbReference>
<name>A0ABX5LRJ0_9BACT</name>
<dbReference type="EMBL" id="QGHD01000010">
    <property type="protein sequence ID" value="PWL01899.1"/>
    <property type="molecule type" value="Genomic_DNA"/>
</dbReference>
<dbReference type="Proteomes" id="UP000245523">
    <property type="component" value="Unassembled WGS sequence"/>
</dbReference>
<dbReference type="Gene3D" id="3.20.20.370">
    <property type="entry name" value="Glycoside hydrolase/deacetylase"/>
    <property type="match status" value="1"/>
</dbReference>
<accession>A0ABX5LRJ0</accession>